<organism evidence="5">
    <name type="scientific">marine metagenome</name>
    <dbReference type="NCBI Taxonomy" id="408172"/>
    <lineage>
        <taxon>unclassified sequences</taxon>
        <taxon>metagenomes</taxon>
        <taxon>ecological metagenomes</taxon>
    </lineage>
</organism>
<dbReference type="EMBL" id="UINC01006648">
    <property type="protein sequence ID" value="SVA28809.1"/>
    <property type="molecule type" value="Genomic_DNA"/>
</dbReference>
<evidence type="ECO:0000313" key="5">
    <source>
        <dbReference type="EMBL" id="SVA28809.1"/>
    </source>
</evidence>
<dbReference type="InterPro" id="IPR006059">
    <property type="entry name" value="SBP"/>
</dbReference>
<dbReference type="AlphaFoldDB" id="A0A381UL01"/>
<dbReference type="PANTHER" id="PTHR30222:SF17">
    <property type="entry name" value="SPERMIDINE_PUTRESCINE-BINDING PERIPLASMIC PROTEIN"/>
    <property type="match status" value="1"/>
</dbReference>
<dbReference type="PANTHER" id="PTHR30222">
    <property type="entry name" value="SPERMIDINE/PUTRESCINE-BINDING PERIPLASMIC PROTEIN"/>
    <property type="match status" value="1"/>
</dbReference>
<dbReference type="GO" id="GO:0015846">
    <property type="term" value="P:polyamine transport"/>
    <property type="evidence" value="ECO:0007669"/>
    <property type="project" value="InterPro"/>
</dbReference>
<comment type="subcellular location">
    <subcellularLocation>
        <location evidence="1">Periplasm</location>
    </subcellularLocation>
</comment>
<dbReference type="Gene3D" id="3.40.190.10">
    <property type="entry name" value="Periplasmic binding protein-like II"/>
    <property type="match status" value="2"/>
</dbReference>
<evidence type="ECO:0000256" key="1">
    <source>
        <dbReference type="ARBA" id="ARBA00004418"/>
    </source>
</evidence>
<accession>A0A381UL01</accession>
<keyword evidence="3" id="KW-0732">Signal</keyword>
<dbReference type="InterPro" id="IPR001188">
    <property type="entry name" value="Sperm_putr-bd"/>
</dbReference>
<keyword evidence="2" id="KW-0813">Transport</keyword>
<dbReference type="InterPro" id="IPR006311">
    <property type="entry name" value="TAT_signal"/>
</dbReference>
<dbReference type="PROSITE" id="PS51318">
    <property type="entry name" value="TAT"/>
    <property type="match status" value="1"/>
</dbReference>
<sequence>MPKYDLAKKIVNRELSRRQMIKALGAVGVMTTLSPVISKPAFAKNQVGLFTWGGYDDDGLYQGYIDKHGGAPEYTTFGDAEEGLQKLRAGYVTDVIHPCNSDPPRWQKAGVIQPIDTSRLPSWGDLFPELTQMGTINFDGKQWMAPVDWGDTSLIYNPDKVTWMSPGNESLGLLFDDRMEGKLAVLDSAADTWYLVAIYHGIDVTRMEHVTKVQVDSVYEALRKMRKNVKIFTTDTASMEQAIMDEEVWAALSWNESSWNTGFPMMSPVEGTLTWSCGLVIHKDAPNIDLAYDLIESAISAETSEYLLNEWGYGHSNKKGYETIDAASLAERGLAPDPIAHLSNGNFSNSPSDEITDYIEQQWAEYTAGG</sequence>
<evidence type="ECO:0000256" key="4">
    <source>
        <dbReference type="ARBA" id="ARBA00022764"/>
    </source>
</evidence>
<dbReference type="PRINTS" id="PR00909">
    <property type="entry name" value="SPERMDNBNDNG"/>
</dbReference>
<evidence type="ECO:0000256" key="2">
    <source>
        <dbReference type="ARBA" id="ARBA00022448"/>
    </source>
</evidence>
<dbReference type="Pfam" id="PF13416">
    <property type="entry name" value="SBP_bac_8"/>
    <property type="match status" value="1"/>
</dbReference>
<proteinExistence type="predicted"/>
<name>A0A381UL01_9ZZZZ</name>
<keyword evidence="4" id="KW-0574">Periplasm</keyword>
<dbReference type="GO" id="GO:0019808">
    <property type="term" value="F:polyamine binding"/>
    <property type="evidence" value="ECO:0007669"/>
    <property type="project" value="InterPro"/>
</dbReference>
<gene>
    <name evidence="5" type="ORF">METZ01_LOCUS81663</name>
</gene>
<reference evidence="5" key="1">
    <citation type="submission" date="2018-05" db="EMBL/GenBank/DDBJ databases">
        <authorList>
            <person name="Lanie J.A."/>
            <person name="Ng W.-L."/>
            <person name="Kazmierczak K.M."/>
            <person name="Andrzejewski T.M."/>
            <person name="Davidsen T.M."/>
            <person name="Wayne K.J."/>
            <person name="Tettelin H."/>
            <person name="Glass J.I."/>
            <person name="Rusch D."/>
            <person name="Podicherti R."/>
            <person name="Tsui H.-C.T."/>
            <person name="Winkler M.E."/>
        </authorList>
    </citation>
    <scope>NUCLEOTIDE SEQUENCE</scope>
</reference>
<dbReference type="GO" id="GO:0042597">
    <property type="term" value="C:periplasmic space"/>
    <property type="evidence" value="ECO:0007669"/>
    <property type="project" value="UniProtKB-SubCell"/>
</dbReference>
<dbReference type="SUPFAM" id="SSF53850">
    <property type="entry name" value="Periplasmic binding protein-like II"/>
    <property type="match status" value="1"/>
</dbReference>
<protein>
    <submittedName>
        <fullName evidence="5">Uncharacterized protein</fullName>
    </submittedName>
</protein>
<evidence type="ECO:0000256" key="3">
    <source>
        <dbReference type="ARBA" id="ARBA00022729"/>
    </source>
</evidence>